<evidence type="ECO:0000256" key="8">
    <source>
        <dbReference type="ARBA" id="ARBA00023157"/>
    </source>
</evidence>
<evidence type="ECO:0000256" key="6">
    <source>
        <dbReference type="ARBA" id="ARBA00022989"/>
    </source>
</evidence>
<organism evidence="11 12">
    <name type="scientific">Betta splendens</name>
    <name type="common">Siamese fighting fish</name>
    <dbReference type="NCBI Taxonomy" id="158456"/>
    <lineage>
        <taxon>Eukaryota</taxon>
        <taxon>Metazoa</taxon>
        <taxon>Chordata</taxon>
        <taxon>Craniata</taxon>
        <taxon>Vertebrata</taxon>
        <taxon>Euteleostomi</taxon>
        <taxon>Actinopterygii</taxon>
        <taxon>Neopterygii</taxon>
        <taxon>Teleostei</taxon>
        <taxon>Neoteleostei</taxon>
        <taxon>Acanthomorphata</taxon>
        <taxon>Anabantaria</taxon>
        <taxon>Anabantiformes</taxon>
        <taxon>Anabantoidei</taxon>
        <taxon>Osphronemidae</taxon>
        <taxon>Betta</taxon>
    </lineage>
</organism>
<comment type="subcellular location">
    <subcellularLocation>
        <location evidence="1">Endoplasmic reticulum membrane</location>
        <topology evidence="1">Single-pass type II membrane protein</topology>
    </subcellularLocation>
</comment>
<accession>A0A9W2XDT3</accession>
<dbReference type="InterPro" id="IPR022049">
    <property type="entry name" value="FAM69_kinase_dom"/>
</dbReference>
<dbReference type="SMART" id="SM01299">
    <property type="entry name" value="PIP49_N"/>
    <property type="match status" value="1"/>
</dbReference>
<dbReference type="AlphaFoldDB" id="A0A9W2XDT3"/>
<dbReference type="Pfam" id="PF14875">
    <property type="entry name" value="PIP49_N"/>
    <property type="match status" value="1"/>
</dbReference>
<reference evidence="12" key="1">
    <citation type="submission" date="2025-08" db="UniProtKB">
        <authorList>
            <consortium name="RefSeq"/>
        </authorList>
    </citation>
    <scope>IDENTIFICATION</scope>
</reference>
<dbReference type="InterPro" id="IPR029244">
    <property type="entry name" value="FAM69_N"/>
</dbReference>
<name>A0A9W2XDT3_BETSP</name>
<dbReference type="RefSeq" id="XP_055359894.1">
    <property type="nucleotide sequence ID" value="XM_055503919.1"/>
</dbReference>
<keyword evidence="12" id="KW-0418">Kinase</keyword>
<evidence type="ECO:0000313" key="11">
    <source>
        <dbReference type="Proteomes" id="UP000515150"/>
    </source>
</evidence>
<keyword evidence="11" id="KW-1185">Reference proteome</keyword>
<keyword evidence="6 9" id="KW-1133">Transmembrane helix</keyword>
<evidence type="ECO:0000256" key="7">
    <source>
        <dbReference type="ARBA" id="ARBA00023136"/>
    </source>
</evidence>
<proteinExistence type="inferred from homology"/>
<gene>
    <name evidence="12" type="primary">dipk1aa</name>
</gene>
<sequence length="457" mass="51274">MAKGLIPRAWVKKSFYFQARISFVRVKYLFLTWLAVLVGSWVLYVQYSVYSELCRGHECKNAICDKYRRGIIDGSACSSLCDKETLYMGRCLSTLPNNQVYTGSWGDRDGIVRCNLGEVVHYELGEEPEPRRETPAFDKPTRGTSVEKFREMVLNHLKSKLGEQANLGGFVSQVLSVADGNRDGQVSLPEARSTWALLQMDEVTEGTGLHARRPGLACARRANDPLSAWSQVLLGLLLQDRGHTPRLLGYCGDLYVTERVPHGPLYGLPLPWPLVSWVPGGVQRSIDQWFTPSWPRKAKISMGLLELVEDLFHGTYGSFLLCDVAAPHFGYTDRHELRLTRARTVVPEERFRRAMRALRCETDADCVYGADCRAACDAAEKRCGGEALQPNLAKACGALKDYLLRGAPSALREELERQLYACMALRGNAGQMDMEHSLILNNLKALLWRQISHTKDS</sequence>
<dbReference type="GO" id="GO:0005789">
    <property type="term" value="C:endoplasmic reticulum membrane"/>
    <property type="evidence" value="ECO:0007669"/>
    <property type="project" value="UniProtKB-SubCell"/>
</dbReference>
<dbReference type="Proteomes" id="UP000515150">
    <property type="component" value="Chromosome 17"/>
</dbReference>
<evidence type="ECO:0000256" key="5">
    <source>
        <dbReference type="ARBA" id="ARBA00022968"/>
    </source>
</evidence>
<keyword evidence="5" id="KW-0735">Signal-anchor</keyword>
<dbReference type="CTD" id="678606"/>
<comment type="similarity">
    <text evidence="2">Belongs to the DIPK family.</text>
</comment>
<dbReference type="PANTHER" id="PTHR21093">
    <property type="entry name" value="DIVERGENT PROTEIN KINASE DOMAIN 1C-RELATED"/>
    <property type="match status" value="1"/>
</dbReference>
<keyword evidence="12" id="KW-0808">Transferase</keyword>
<evidence type="ECO:0000313" key="12">
    <source>
        <dbReference type="RefSeq" id="XP_055359894.1"/>
    </source>
</evidence>
<protein>
    <submittedName>
        <fullName evidence="12">Divergent protein kinase domain 1A isoform X1</fullName>
    </submittedName>
</protein>
<feature type="domain" description="FAM69 N-terminal" evidence="10">
    <location>
        <begin position="19"/>
        <end position="177"/>
    </location>
</feature>
<dbReference type="GO" id="GO:0016301">
    <property type="term" value="F:kinase activity"/>
    <property type="evidence" value="ECO:0007669"/>
    <property type="project" value="UniProtKB-KW"/>
</dbReference>
<evidence type="ECO:0000256" key="4">
    <source>
        <dbReference type="ARBA" id="ARBA00022824"/>
    </source>
</evidence>
<evidence type="ECO:0000259" key="10">
    <source>
        <dbReference type="SMART" id="SM01299"/>
    </source>
</evidence>
<keyword evidence="4" id="KW-0256">Endoplasmic reticulum</keyword>
<evidence type="ECO:0000256" key="1">
    <source>
        <dbReference type="ARBA" id="ARBA00004648"/>
    </source>
</evidence>
<dbReference type="PANTHER" id="PTHR21093:SF8">
    <property type="entry name" value="DIVERGENT PROTEIN KINASE DOMAIN 1A"/>
    <property type="match status" value="1"/>
</dbReference>
<dbReference type="GeneID" id="114844303"/>
<evidence type="ECO:0000256" key="9">
    <source>
        <dbReference type="SAM" id="Phobius"/>
    </source>
</evidence>
<evidence type="ECO:0000256" key="2">
    <source>
        <dbReference type="ARBA" id="ARBA00006338"/>
    </source>
</evidence>
<keyword evidence="8" id="KW-1015">Disulfide bond</keyword>
<keyword evidence="3 9" id="KW-0812">Transmembrane</keyword>
<feature type="transmembrane region" description="Helical" evidence="9">
    <location>
        <begin position="28"/>
        <end position="47"/>
    </location>
</feature>
<dbReference type="OrthoDB" id="8860232at2759"/>
<keyword evidence="7 9" id="KW-0472">Membrane</keyword>
<dbReference type="Pfam" id="PF12260">
    <property type="entry name" value="PIP49_C"/>
    <property type="match status" value="1"/>
</dbReference>
<evidence type="ECO:0000256" key="3">
    <source>
        <dbReference type="ARBA" id="ARBA00022692"/>
    </source>
</evidence>